<reference evidence="4 5" key="1">
    <citation type="journal article" date="2016" name="Genome Biol. Evol.">
        <title>Gene Family Evolution Reflects Adaptation to Soil Environmental Stressors in the Genome of the Collembolan Orchesella cincta.</title>
        <authorList>
            <person name="Faddeeva-Vakhrusheva A."/>
            <person name="Derks M.F."/>
            <person name="Anvar S.Y."/>
            <person name="Agamennone V."/>
            <person name="Suring W."/>
            <person name="Smit S."/>
            <person name="van Straalen N.M."/>
            <person name="Roelofs D."/>
        </authorList>
    </citation>
    <scope>NUCLEOTIDE SEQUENCE [LARGE SCALE GENOMIC DNA]</scope>
    <source>
        <tissue evidence="4">Mixed pool</tissue>
    </source>
</reference>
<evidence type="ECO:0000256" key="2">
    <source>
        <dbReference type="PROSITE-ProRule" id="PRU00117"/>
    </source>
</evidence>
<keyword evidence="2" id="KW-0694">RNA-binding</keyword>
<dbReference type="STRING" id="48709.A0A1D2M169"/>
<dbReference type="PROSITE" id="PS50084">
    <property type="entry name" value="KH_TYPE_1"/>
    <property type="match status" value="3"/>
</dbReference>
<protein>
    <submittedName>
        <fullName evidence="4">Insulin-like growth factor 2 mRNA-binding protein 2</fullName>
    </submittedName>
</protein>
<feature type="domain" description="K Homology" evidence="3">
    <location>
        <begin position="66"/>
        <end position="152"/>
    </location>
</feature>
<comment type="caution">
    <text evidence="4">The sequence shown here is derived from an EMBL/GenBank/DDBJ whole genome shotgun (WGS) entry which is preliminary data.</text>
</comment>
<dbReference type="InterPro" id="IPR004087">
    <property type="entry name" value="KH_dom"/>
</dbReference>
<dbReference type="InterPro" id="IPR036612">
    <property type="entry name" value="KH_dom_type_1_sf"/>
</dbReference>
<dbReference type="InterPro" id="IPR004088">
    <property type="entry name" value="KH_dom_type_1"/>
</dbReference>
<dbReference type="GO" id="GO:0003723">
    <property type="term" value="F:RNA binding"/>
    <property type="evidence" value="ECO:0007669"/>
    <property type="project" value="UniProtKB-UniRule"/>
</dbReference>
<accession>A0A1D2M169</accession>
<dbReference type="GO" id="GO:0010468">
    <property type="term" value="P:regulation of gene expression"/>
    <property type="evidence" value="ECO:0007669"/>
    <property type="project" value="UniProtKB-ARBA"/>
</dbReference>
<gene>
    <name evidence="4" type="ORF">Ocin01_19966</name>
</gene>
<evidence type="ECO:0000256" key="1">
    <source>
        <dbReference type="ARBA" id="ARBA00022737"/>
    </source>
</evidence>
<keyword evidence="5" id="KW-1185">Reference proteome</keyword>
<feature type="domain" description="K Homology" evidence="3">
    <location>
        <begin position="268"/>
        <end position="331"/>
    </location>
</feature>
<evidence type="ECO:0000313" key="5">
    <source>
        <dbReference type="Proteomes" id="UP000094527"/>
    </source>
</evidence>
<dbReference type="SUPFAM" id="SSF54791">
    <property type="entry name" value="Eukaryotic type KH-domain (KH-domain type I)"/>
    <property type="match status" value="3"/>
</dbReference>
<evidence type="ECO:0000313" key="4">
    <source>
        <dbReference type="EMBL" id="ODM86716.1"/>
    </source>
</evidence>
<dbReference type="EMBL" id="LJIJ01007502">
    <property type="protein sequence ID" value="ODM86716.1"/>
    <property type="molecule type" value="Genomic_DNA"/>
</dbReference>
<dbReference type="SMART" id="SM00322">
    <property type="entry name" value="KH"/>
    <property type="match status" value="3"/>
</dbReference>
<proteinExistence type="predicted"/>
<evidence type="ECO:0000259" key="3">
    <source>
        <dbReference type="SMART" id="SM00322"/>
    </source>
</evidence>
<name>A0A1D2M169_ORCCI</name>
<sequence length="333" mass="36189">MLGGSTIRAISKGTGARLDIFRNCSRYDVPEKPVTIYGPPEKASKACKKILEIIAQEADHQPDRKGEIALRMFAQDSYIGRVIGKGGNVIKKIMDDTQTKIHVSTQSDYVGKETPGLTNRHYVQPVVERLITIRGSIEGMCKAEAIISEKLREAYQNEVRVYESGYPGGGMGSANLSGTGAARQMFSGGGGGAVGDEEYSRPSPTAVGNVRRKYNARTPFTLSSNSVGADISQYIPGGTYSTYPSSSAYLNSMAGIWNNEQQQTNLSRPETVNMYIPDDVVGALIGRKGANIRQIIQQTGASVKIMEETLIIDDNPIPSFLLTLQRRHLVCTC</sequence>
<feature type="domain" description="K Homology" evidence="3">
    <location>
        <begin position="3"/>
        <end position="55"/>
    </location>
</feature>
<dbReference type="Pfam" id="PF00013">
    <property type="entry name" value="KH_1"/>
    <property type="match status" value="3"/>
</dbReference>
<keyword evidence="1" id="KW-0677">Repeat</keyword>
<dbReference type="Gene3D" id="3.30.1370.10">
    <property type="entry name" value="K Homology domain, type 1"/>
    <property type="match status" value="3"/>
</dbReference>
<dbReference type="AlphaFoldDB" id="A0A1D2M169"/>
<dbReference type="PANTHER" id="PTHR10288">
    <property type="entry name" value="KH DOMAIN CONTAINING RNA BINDING PROTEIN"/>
    <property type="match status" value="1"/>
</dbReference>
<dbReference type="Proteomes" id="UP000094527">
    <property type="component" value="Unassembled WGS sequence"/>
</dbReference>
<dbReference type="OrthoDB" id="752362at2759"/>
<organism evidence="4 5">
    <name type="scientific">Orchesella cincta</name>
    <name type="common">Springtail</name>
    <name type="synonym">Podura cincta</name>
    <dbReference type="NCBI Taxonomy" id="48709"/>
    <lineage>
        <taxon>Eukaryota</taxon>
        <taxon>Metazoa</taxon>
        <taxon>Ecdysozoa</taxon>
        <taxon>Arthropoda</taxon>
        <taxon>Hexapoda</taxon>
        <taxon>Collembola</taxon>
        <taxon>Entomobryomorpha</taxon>
        <taxon>Entomobryoidea</taxon>
        <taxon>Orchesellidae</taxon>
        <taxon>Orchesellinae</taxon>
        <taxon>Orchesella</taxon>
    </lineage>
</organism>